<dbReference type="InterPro" id="IPR000120">
    <property type="entry name" value="Amidase"/>
</dbReference>
<organism evidence="3 4">
    <name type="scientific">Nocardioides albidus</name>
    <dbReference type="NCBI Taxonomy" id="1517589"/>
    <lineage>
        <taxon>Bacteria</taxon>
        <taxon>Bacillati</taxon>
        <taxon>Actinomycetota</taxon>
        <taxon>Actinomycetes</taxon>
        <taxon>Propionibacteriales</taxon>
        <taxon>Nocardioidaceae</taxon>
        <taxon>Nocardioides</taxon>
    </lineage>
</organism>
<protein>
    <submittedName>
        <fullName evidence="3">Amidase</fullName>
        <ecNumber evidence="3">3.5.1.4</ecNumber>
    </submittedName>
</protein>
<dbReference type="GO" id="GO:0004040">
    <property type="term" value="F:amidase activity"/>
    <property type="evidence" value="ECO:0007669"/>
    <property type="project" value="UniProtKB-EC"/>
</dbReference>
<feature type="region of interest" description="Disordered" evidence="1">
    <location>
        <begin position="148"/>
        <end position="175"/>
    </location>
</feature>
<evidence type="ECO:0000256" key="1">
    <source>
        <dbReference type="SAM" id="MobiDB-lite"/>
    </source>
</evidence>
<dbReference type="EMBL" id="VDMP01000021">
    <property type="protein sequence ID" value="TNM41909.1"/>
    <property type="molecule type" value="Genomic_DNA"/>
</dbReference>
<dbReference type="InterPro" id="IPR036928">
    <property type="entry name" value="AS_sf"/>
</dbReference>
<dbReference type="OrthoDB" id="182039at2"/>
<dbReference type="InterPro" id="IPR023631">
    <property type="entry name" value="Amidase_dom"/>
</dbReference>
<evidence type="ECO:0000259" key="2">
    <source>
        <dbReference type="Pfam" id="PF01425"/>
    </source>
</evidence>
<dbReference type="AlphaFoldDB" id="A0A5C4W3D2"/>
<dbReference type="Gene3D" id="1.10.20.60">
    <property type="entry name" value="Glu-tRNAGln amidotransferase C subunit, N-terminal domain"/>
    <property type="match status" value="1"/>
</dbReference>
<comment type="caution">
    <text evidence="3">The sequence shown here is derived from an EMBL/GenBank/DDBJ whole genome shotgun (WGS) entry which is preliminary data.</text>
</comment>
<proteinExistence type="predicted"/>
<dbReference type="Gene3D" id="3.90.1300.10">
    <property type="entry name" value="Amidase signature (AS) domain"/>
    <property type="match status" value="1"/>
</dbReference>
<gene>
    <name evidence="3" type="ORF">FHP29_08015</name>
</gene>
<dbReference type="PANTHER" id="PTHR11895:SF170">
    <property type="entry name" value="AMIDASE"/>
    <property type="match status" value="1"/>
</dbReference>
<reference evidence="3 4" key="1">
    <citation type="journal article" date="2016" name="Int. J. Syst. Evol. Microbiol.">
        <title>Nocardioides albidus sp. nov., an actinobacterium isolated from garden soil.</title>
        <authorList>
            <person name="Singh H."/>
            <person name="Du J."/>
            <person name="Trinh H."/>
            <person name="Won K."/>
            <person name="Yang J.E."/>
            <person name="Yin C."/>
            <person name="Kook M."/>
            <person name="Yi T.H."/>
        </authorList>
    </citation>
    <scope>NUCLEOTIDE SEQUENCE [LARGE SCALE GENOMIC DNA]</scope>
    <source>
        <strain evidence="3 4">CCTCC AB 2015297</strain>
    </source>
</reference>
<keyword evidence="4" id="KW-1185">Reference proteome</keyword>
<sequence length="513" mass="54236">MPIDRPTTSALERIAAGYGLEISPADLECYRAVAEDSMAAWDLVESLYAQHAPAVPERAWSRPDDPDNPWGAWYVRTEIQDRADGPLAGRRVVIKDNTSVAGVPMMDGSKMLEDFVPREDATVVSRLLAAGAVIVGKSVCEDLCMSGGSHTSKSGPVRNPWDPSRAAGGSSSGSGVLVATGEADLGLSGDQGGSIRIPASWLGIVGHKPTWGLVPYTGAVPVEPSLDHLGPTARTVTEAAQMLAVIAGPDGLDPRQPSSMEPFDYATLLGRGAAGLRVGVVTEGFGHANSEGEVDDAVRAAVESLRSAGMVVEEVSVPWHATAPALFSVIAFEGGLAQLVEGNTFGFGWKGRYDPDLMAHYGARRRADPSAFSESLQMTMLAGRHARDNGHGRHYAMARNLERQLTAAYDEALRHHDVLVMPTTPMRATPLPEPDAGVLEVLARGTEMLTNTAPFDITGHPACSVPAGLVGGLPVGMMIVGRRFDDATVLRVAHAFETEVGGFPRPDRVEVAS</sequence>
<feature type="domain" description="Amidase" evidence="2">
    <location>
        <begin position="78"/>
        <end position="490"/>
    </location>
</feature>
<dbReference type="SUPFAM" id="SSF75304">
    <property type="entry name" value="Amidase signature (AS) enzymes"/>
    <property type="match status" value="1"/>
</dbReference>
<name>A0A5C4W3D2_9ACTN</name>
<evidence type="ECO:0000313" key="4">
    <source>
        <dbReference type="Proteomes" id="UP000313231"/>
    </source>
</evidence>
<keyword evidence="3" id="KW-0378">Hydrolase</keyword>
<dbReference type="Pfam" id="PF01425">
    <property type="entry name" value="Amidase"/>
    <property type="match status" value="1"/>
</dbReference>
<dbReference type="RefSeq" id="WP_139622349.1">
    <property type="nucleotide sequence ID" value="NZ_VDMP01000021.1"/>
</dbReference>
<dbReference type="PANTHER" id="PTHR11895">
    <property type="entry name" value="TRANSAMIDASE"/>
    <property type="match status" value="1"/>
</dbReference>
<evidence type="ECO:0000313" key="3">
    <source>
        <dbReference type="EMBL" id="TNM41909.1"/>
    </source>
</evidence>
<dbReference type="NCBIfam" id="NF005565">
    <property type="entry name" value="PRK07235.1"/>
    <property type="match status" value="1"/>
</dbReference>
<dbReference type="Proteomes" id="UP000313231">
    <property type="component" value="Unassembled WGS sequence"/>
</dbReference>
<dbReference type="EC" id="3.5.1.4" evidence="3"/>
<accession>A0A5C4W3D2</accession>